<protein>
    <submittedName>
        <fullName evidence="2">Uncharacterized protein</fullName>
    </submittedName>
</protein>
<evidence type="ECO:0000313" key="2">
    <source>
        <dbReference type="EMBL" id="AGP30616.1"/>
    </source>
</evidence>
<accession>S4XDI7</accession>
<dbReference type="STRING" id="1200352.A606_04835"/>
<gene>
    <name evidence="2" type="ORF">A606_04835</name>
</gene>
<dbReference type="Proteomes" id="UP000014809">
    <property type="component" value="Chromosome"/>
</dbReference>
<evidence type="ECO:0000313" key="3">
    <source>
        <dbReference type="Proteomes" id="UP000014809"/>
    </source>
</evidence>
<feature type="region of interest" description="Disordered" evidence="1">
    <location>
        <begin position="17"/>
        <end position="59"/>
    </location>
</feature>
<dbReference type="AlphaFoldDB" id="S4XDI7"/>
<dbReference type="HOGENOM" id="CLU_100910_0_0_11"/>
<organism evidence="2 3">
    <name type="scientific">Corynebacterium terpenotabidum Y-11</name>
    <dbReference type="NCBI Taxonomy" id="1200352"/>
    <lineage>
        <taxon>Bacteria</taxon>
        <taxon>Bacillati</taxon>
        <taxon>Actinomycetota</taxon>
        <taxon>Actinomycetes</taxon>
        <taxon>Mycobacteriales</taxon>
        <taxon>Corynebacteriaceae</taxon>
        <taxon>Corynebacterium</taxon>
    </lineage>
</organism>
<dbReference type="EMBL" id="CP003696">
    <property type="protein sequence ID" value="AGP30616.1"/>
    <property type="molecule type" value="Genomic_DNA"/>
</dbReference>
<dbReference type="OrthoDB" id="4426207at2"/>
<evidence type="ECO:0000256" key="1">
    <source>
        <dbReference type="SAM" id="MobiDB-lite"/>
    </source>
</evidence>
<feature type="compositionally biased region" description="Low complexity" evidence="1">
    <location>
        <begin position="23"/>
        <end position="55"/>
    </location>
</feature>
<dbReference type="PATRIC" id="fig|1200352.3.peg.979"/>
<keyword evidence="3" id="KW-1185">Reference proteome</keyword>
<reference evidence="2 3" key="1">
    <citation type="submission" date="2012-06" db="EMBL/GenBank/DDBJ databases">
        <title>Complete genome sequence of Corynebacterium terpenotabidum Y-11 (=DSM 44721).</title>
        <authorList>
            <person name="Ruckert C."/>
            <person name="Albersmeier A."/>
            <person name="Al-Dilaimi A."/>
            <person name="Szczepanowski R."/>
            <person name="Kalinowski J."/>
        </authorList>
    </citation>
    <scope>NUCLEOTIDE SEQUENCE [LARGE SCALE GENOMIC DNA]</scope>
    <source>
        <strain evidence="2 3">Y-11</strain>
    </source>
</reference>
<name>S4XDI7_9CORY</name>
<sequence length="189" mass="19018">MAGILLTATLALAACGSDDDGEAASSTTASSAASSSAAPGSGEASASAATGENGAPADQATIAAGEPAASEGGETSAEDATQITDLTKGLNGDMTMADYMQYNLDHQCSAYIDSRGGRDSIQSDIDAMRQENQMVSDLGLVYNITDVTDIRVSGDNATATVSGTVGDQASTETVTYLRENGAWTICPVQ</sequence>
<dbReference type="KEGG" id="cter:A606_04835"/>
<proteinExistence type="predicted"/>